<keyword evidence="8 11" id="KW-0067">ATP-binding</keyword>
<dbReference type="GO" id="GO:0005524">
    <property type="term" value="F:ATP binding"/>
    <property type="evidence" value="ECO:0007669"/>
    <property type="project" value="UniProtKB-KW"/>
</dbReference>
<dbReference type="EC" id="2.7.7.18" evidence="11"/>
<sequence length="226" mass="24790">MFDGASRQVTKPASTRVAMFGGTYDPVHIGHLRSAVELREALMLDHVHMVPAHVPPHRNDPAISGQSRLEMLRLGIGDTPGLIADDRELSRNGPSYSVDTLACLREAYGDGACLIMAVGHDAFLKLAQWHRPERLFELANLVVIDRPGHTGALPHELVDLIRERMVETPEALMASPAGRVLRMALSTALPISATDIRARCRRGESIRYLVPDAVASYLEVSGAYRE</sequence>
<dbReference type="InterPro" id="IPR005248">
    <property type="entry name" value="NadD/NMNAT"/>
</dbReference>
<evidence type="ECO:0000256" key="10">
    <source>
        <dbReference type="ARBA" id="ARBA00048721"/>
    </source>
</evidence>
<keyword evidence="14" id="KW-1185">Reference proteome</keyword>
<organism evidence="13 14">
    <name type="scientific">Aidingimonas halophila</name>
    <dbReference type="NCBI Taxonomy" id="574349"/>
    <lineage>
        <taxon>Bacteria</taxon>
        <taxon>Pseudomonadati</taxon>
        <taxon>Pseudomonadota</taxon>
        <taxon>Gammaproteobacteria</taxon>
        <taxon>Oceanospirillales</taxon>
        <taxon>Halomonadaceae</taxon>
        <taxon>Aidingimonas</taxon>
    </lineage>
</organism>
<dbReference type="EMBL" id="FNNI01000005">
    <property type="protein sequence ID" value="SDX34429.1"/>
    <property type="molecule type" value="Genomic_DNA"/>
</dbReference>
<keyword evidence="4 11" id="KW-0662">Pyridine nucleotide biosynthesis</keyword>
<dbReference type="InterPro" id="IPR004821">
    <property type="entry name" value="Cyt_trans-like"/>
</dbReference>
<evidence type="ECO:0000256" key="1">
    <source>
        <dbReference type="ARBA" id="ARBA00002324"/>
    </source>
</evidence>
<dbReference type="NCBIfam" id="TIGR00482">
    <property type="entry name" value="nicotinate (nicotinamide) nucleotide adenylyltransferase"/>
    <property type="match status" value="1"/>
</dbReference>
<feature type="domain" description="Cytidyltransferase-like" evidence="12">
    <location>
        <begin position="19"/>
        <end position="199"/>
    </location>
</feature>
<evidence type="ECO:0000313" key="13">
    <source>
        <dbReference type="EMBL" id="SDX34429.1"/>
    </source>
</evidence>
<dbReference type="PANTHER" id="PTHR39321">
    <property type="entry name" value="NICOTINATE-NUCLEOTIDE ADENYLYLTRANSFERASE-RELATED"/>
    <property type="match status" value="1"/>
</dbReference>
<evidence type="ECO:0000256" key="4">
    <source>
        <dbReference type="ARBA" id="ARBA00022642"/>
    </source>
</evidence>
<evidence type="ECO:0000256" key="6">
    <source>
        <dbReference type="ARBA" id="ARBA00022695"/>
    </source>
</evidence>
<dbReference type="NCBIfam" id="TIGR00125">
    <property type="entry name" value="cyt_tran_rel"/>
    <property type="match status" value="1"/>
</dbReference>
<reference evidence="13 14" key="1">
    <citation type="submission" date="2016-10" db="EMBL/GenBank/DDBJ databases">
        <authorList>
            <person name="de Groot N.N."/>
        </authorList>
    </citation>
    <scope>NUCLEOTIDE SEQUENCE [LARGE SCALE GENOMIC DNA]</scope>
    <source>
        <strain evidence="13 14">DSM 19219</strain>
    </source>
</reference>
<name>A0A1H3B034_9GAMM</name>
<evidence type="ECO:0000256" key="11">
    <source>
        <dbReference type="HAMAP-Rule" id="MF_00244"/>
    </source>
</evidence>
<dbReference type="NCBIfam" id="NF000839">
    <property type="entry name" value="PRK00071.1-1"/>
    <property type="match status" value="1"/>
</dbReference>
<dbReference type="PANTHER" id="PTHR39321:SF3">
    <property type="entry name" value="PHOSPHOPANTETHEINE ADENYLYLTRANSFERASE"/>
    <property type="match status" value="1"/>
</dbReference>
<dbReference type="CDD" id="cd02165">
    <property type="entry name" value="NMNAT"/>
    <property type="match status" value="1"/>
</dbReference>
<evidence type="ECO:0000313" key="14">
    <source>
        <dbReference type="Proteomes" id="UP000198500"/>
    </source>
</evidence>
<dbReference type="GO" id="GO:0004515">
    <property type="term" value="F:nicotinate-nucleotide adenylyltransferase activity"/>
    <property type="evidence" value="ECO:0007669"/>
    <property type="project" value="UniProtKB-UniRule"/>
</dbReference>
<dbReference type="InterPro" id="IPR014729">
    <property type="entry name" value="Rossmann-like_a/b/a_fold"/>
</dbReference>
<evidence type="ECO:0000256" key="9">
    <source>
        <dbReference type="ARBA" id="ARBA00023027"/>
    </source>
</evidence>
<dbReference type="Pfam" id="PF01467">
    <property type="entry name" value="CTP_transf_like"/>
    <property type="match status" value="1"/>
</dbReference>
<evidence type="ECO:0000256" key="8">
    <source>
        <dbReference type="ARBA" id="ARBA00022840"/>
    </source>
</evidence>
<dbReference type="UniPathway" id="UPA00253">
    <property type="reaction ID" value="UER00332"/>
</dbReference>
<evidence type="ECO:0000256" key="3">
    <source>
        <dbReference type="ARBA" id="ARBA00009014"/>
    </source>
</evidence>
<evidence type="ECO:0000259" key="12">
    <source>
        <dbReference type="Pfam" id="PF01467"/>
    </source>
</evidence>
<gene>
    <name evidence="11" type="primary">nadD</name>
    <name evidence="13" type="ORF">SAMN05443545_10560</name>
</gene>
<evidence type="ECO:0000256" key="2">
    <source>
        <dbReference type="ARBA" id="ARBA00005019"/>
    </source>
</evidence>
<dbReference type="SUPFAM" id="SSF52374">
    <property type="entry name" value="Nucleotidylyl transferase"/>
    <property type="match status" value="1"/>
</dbReference>
<accession>A0A1H3B034</accession>
<evidence type="ECO:0000256" key="7">
    <source>
        <dbReference type="ARBA" id="ARBA00022741"/>
    </source>
</evidence>
<dbReference type="GO" id="GO:0009435">
    <property type="term" value="P:NAD+ biosynthetic process"/>
    <property type="evidence" value="ECO:0007669"/>
    <property type="project" value="UniProtKB-UniRule"/>
</dbReference>
<comment type="function">
    <text evidence="1 11">Catalyzes the reversible adenylation of nicotinate mononucleotide (NaMN) to nicotinic acid adenine dinucleotide (NaAD).</text>
</comment>
<evidence type="ECO:0000256" key="5">
    <source>
        <dbReference type="ARBA" id="ARBA00022679"/>
    </source>
</evidence>
<dbReference type="AlphaFoldDB" id="A0A1H3B034"/>
<proteinExistence type="inferred from homology"/>
<dbReference type="HAMAP" id="MF_00244">
    <property type="entry name" value="NaMN_adenylyltr"/>
    <property type="match status" value="1"/>
</dbReference>
<keyword evidence="7 11" id="KW-0547">Nucleotide-binding</keyword>
<comment type="catalytic activity">
    <reaction evidence="10 11">
        <text>nicotinate beta-D-ribonucleotide + ATP + H(+) = deamido-NAD(+) + diphosphate</text>
        <dbReference type="Rhea" id="RHEA:22860"/>
        <dbReference type="ChEBI" id="CHEBI:15378"/>
        <dbReference type="ChEBI" id="CHEBI:30616"/>
        <dbReference type="ChEBI" id="CHEBI:33019"/>
        <dbReference type="ChEBI" id="CHEBI:57502"/>
        <dbReference type="ChEBI" id="CHEBI:58437"/>
        <dbReference type="EC" id="2.7.7.18"/>
    </reaction>
</comment>
<dbReference type="STRING" id="574349.SAMN05443545_10560"/>
<keyword evidence="5 11" id="KW-0808">Transferase</keyword>
<comment type="pathway">
    <text evidence="2 11">Cofactor biosynthesis; NAD(+) biosynthesis; deamido-NAD(+) from nicotinate D-ribonucleotide: step 1/1.</text>
</comment>
<keyword evidence="9 11" id="KW-0520">NAD</keyword>
<dbReference type="Gene3D" id="3.40.50.620">
    <property type="entry name" value="HUPs"/>
    <property type="match status" value="1"/>
</dbReference>
<keyword evidence="6 11" id="KW-0548">Nucleotidyltransferase</keyword>
<comment type="similarity">
    <text evidence="3 11">Belongs to the NadD family.</text>
</comment>
<protein>
    <recommendedName>
        <fullName evidence="11">Probable nicotinate-nucleotide adenylyltransferase</fullName>
        <ecNumber evidence="11">2.7.7.18</ecNumber>
    </recommendedName>
    <alternativeName>
        <fullName evidence="11">Deamido-NAD(+) diphosphorylase</fullName>
    </alternativeName>
    <alternativeName>
        <fullName evidence="11">Deamido-NAD(+) pyrophosphorylase</fullName>
    </alternativeName>
    <alternativeName>
        <fullName evidence="11">Nicotinate mononucleotide adenylyltransferase</fullName>
        <shortName evidence="11">NaMN adenylyltransferase</shortName>
    </alternativeName>
</protein>
<dbReference type="Proteomes" id="UP000198500">
    <property type="component" value="Unassembled WGS sequence"/>
</dbReference>